<dbReference type="RefSeq" id="YP_010781774.1">
    <property type="nucleotide sequence ID" value="NC_075039.1"/>
</dbReference>
<sequence>MEKLNKYINNPKYVFHGSNQRFDIVMPHPTKRIDIDGKITYEGTSVHATPELYIALSYTYDKSKRPYYFTGISLFELDNSIYVSGQKSLEYSLEKLWPDNYFGYIYVLDAQKFFWKNGLGPLEVISYEPVKPIKIFKIKNITKLLKKLGTKIYYKQSPYAIE</sequence>
<dbReference type="GeneID" id="80518538"/>
<reference evidence="1" key="2">
    <citation type="journal article" date="2018" name="Nat. Commun.">
        <title>Tailed giant Tupanvirus possesses the most complete translational apparatus of the known virosphere.</title>
        <authorList>
            <person name="Abrahao J."/>
            <person name="Silva L."/>
            <person name="Silva L.S."/>
            <person name="Khalil J.Y.B."/>
            <person name="Rodrigues R."/>
            <person name="Arantes T."/>
            <person name="Assis F."/>
            <person name="Boratto P."/>
            <person name="Andrade M."/>
            <person name="Kroon E.G."/>
            <person name="Ribeiro B."/>
            <person name="Bergier I."/>
            <person name="Seligmann H."/>
            <person name="Ghigo E."/>
            <person name="Colson P."/>
            <person name="Levasseur A."/>
            <person name="Kroemer G."/>
            <person name="Raoult D."/>
            <person name="La Scola B."/>
        </authorList>
    </citation>
    <scope>NUCLEOTIDE SEQUENCE [LARGE SCALE GENOMIC DNA]</scope>
    <source>
        <strain evidence="1">Soda lake</strain>
    </source>
</reference>
<dbReference type="KEGG" id="vg:80518538"/>
<dbReference type="EMBL" id="KY523104">
    <property type="protein sequence ID" value="QKU35120.1"/>
    <property type="molecule type" value="Genomic_DNA"/>
</dbReference>
<protein>
    <submittedName>
        <fullName evidence="1">Uncharacterized protein</fullName>
    </submittedName>
</protein>
<evidence type="ECO:0000313" key="1">
    <source>
        <dbReference type="EMBL" id="QKU35120.1"/>
    </source>
</evidence>
<organism evidence="1">
    <name type="scientific">Tupanvirus soda lake</name>
    <dbReference type="NCBI Taxonomy" id="2126985"/>
    <lineage>
        <taxon>Viruses</taxon>
        <taxon>Varidnaviria</taxon>
        <taxon>Bamfordvirae</taxon>
        <taxon>Nucleocytoviricota</taxon>
        <taxon>Megaviricetes</taxon>
        <taxon>Imitervirales</taxon>
        <taxon>Mimiviridae</taxon>
        <taxon>Megamimivirinae</taxon>
        <taxon>Tupanvirus</taxon>
        <taxon>Tupanvirus salinum</taxon>
    </lineage>
</organism>
<reference evidence="1" key="1">
    <citation type="submission" date="2017-01" db="EMBL/GenBank/DDBJ databases">
        <authorList>
            <person name="Assis F.L."/>
            <person name="Abrahao J.S."/>
            <person name="Silva L."/>
            <person name="Khalil J.B."/>
            <person name="Rodrigues R."/>
            <person name="Silva L.S."/>
            <person name="Arantes T."/>
            <person name="Boratto P."/>
            <person name="Andrade M."/>
            <person name="Kroon E.G."/>
            <person name="Ribeiro B."/>
            <person name="Bergier I."/>
            <person name="Seligmann H."/>
            <person name="Ghigo E."/>
            <person name="Colson P."/>
            <person name="Levasseur A."/>
            <person name="Raoult D."/>
            <person name="Scola B.L."/>
        </authorList>
    </citation>
    <scope>NUCLEOTIDE SEQUENCE</scope>
    <source>
        <strain evidence="1">Soda lake</strain>
    </source>
</reference>
<accession>A0A6N1NM40</accession>
<proteinExistence type="predicted"/>
<name>A0A6N1NM40_9VIRU</name>